<evidence type="ECO:0008006" key="3">
    <source>
        <dbReference type="Google" id="ProtNLM"/>
    </source>
</evidence>
<dbReference type="RefSeq" id="WP_037442856.1">
    <property type="nucleotide sequence ID" value="NZ_JPEO01000007.1"/>
</dbReference>
<dbReference type="Proteomes" id="UP000029264">
    <property type="component" value="Unassembled WGS sequence"/>
</dbReference>
<dbReference type="InterPro" id="IPR007215">
    <property type="entry name" value="Sulphur_relay_TusB/DsrH"/>
</dbReference>
<sequence length="93" mass="10219">MILHHFQTSLCSDNAFTAALPLIANEDYLLLSSDALYGLLNPTVQSKLVGYAVYVLAQDCEALGLTEKLSDYTALDYAGFVQLTLKSDKVITW</sequence>
<dbReference type="GO" id="GO:1990228">
    <property type="term" value="C:sulfurtransferase complex"/>
    <property type="evidence" value="ECO:0007669"/>
    <property type="project" value="TreeGrafter"/>
</dbReference>
<organism evidence="1 2">
    <name type="scientific">Shewanella mangrovi</name>
    <dbReference type="NCBI Taxonomy" id="1515746"/>
    <lineage>
        <taxon>Bacteria</taxon>
        <taxon>Pseudomonadati</taxon>
        <taxon>Pseudomonadota</taxon>
        <taxon>Gammaproteobacteria</taxon>
        <taxon>Alteromonadales</taxon>
        <taxon>Shewanellaceae</taxon>
        <taxon>Shewanella</taxon>
    </lineage>
</organism>
<accession>A0A094JD98</accession>
<dbReference type="PANTHER" id="PTHR37526">
    <property type="entry name" value="PROTEIN TUSB"/>
    <property type="match status" value="1"/>
</dbReference>
<dbReference type="PANTHER" id="PTHR37526:SF1">
    <property type="entry name" value="PROTEIN TUSB"/>
    <property type="match status" value="1"/>
</dbReference>
<dbReference type="NCBIfam" id="TIGR03011">
    <property type="entry name" value="sulf_tusB_dsrH"/>
    <property type="match status" value="1"/>
</dbReference>
<dbReference type="InterPro" id="IPR027396">
    <property type="entry name" value="DsrEFH-like"/>
</dbReference>
<keyword evidence="2" id="KW-1185">Reference proteome</keyword>
<comment type="caution">
    <text evidence="1">The sequence shown here is derived from an EMBL/GenBank/DDBJ whole genome shotgun (WGS) entry which is preliminary data.</text>
</comment>
<protein>
    <recommendedName>
        <fullName evidence="3">Sulfur relay protein TusB</fullName>
    </recommendedName>
</protein>
<proteinExistence type="predicted"/>
<evidence type="ECO:0000313" key="2">
    <source>
        <dbReference type="Proteomes" id="UP000029264"/>
    </source>
</evidence>
<dbReference type="eggNOG" id="COG2168">
    <property type="taxonomic scope" value="Bacteria"/>
</dbReference>
<gene>
    <name evidence="1" type="ORF">HR45_11070</name>
</gene>
<dbReference type="EMBL" id="JPEO01000007">
    <property type="protein sequence ID" value="KFZ37217.1"/>
    <property type="molecule type" value="Genomic_DNA"/>
</dbReference>
<name>A0A094JD98_9GAMM</name>
<dbReference type="Pfam" id="PF04077">
    <property type="entry name" value="DsrH"/>
    <property type="match status" value="1"/>
</dbReference>
<dbReference type="GO" id="GO:0002143">
    <property type="term" value="P:tRNA wobble position uridine thiolation"/>
    <property type="evidence" value="ECO:0007669"/>
    <property type="project" value="InterPro"/>
</dbReference>
<dbReference type="SUPFAM" id="SSF75169">
    <property type="entry name" value="DsrEFH-like"/>
    <property type="match status" value="1"/>
</dbReference>
<reference evidence="1 2" key="1">
    <citation type="submission" date="2014-06" db="EMBL/GenBank/DDBJ databases">
        <title>Shewanella sp. YQH10.</title>
        <authorList>
            <person name="Liu Y."/>
            <person name="Zeng R."/>
        </authorList>
    </citation>
    <scope>NUCLEOTIDE SEQUENCE [LARGE SCALE GENOMIC DNA]</scope>
    <source>
        <strain evidence="1 2">YQH10</strain>
    </source>
</reference>
<dbReference type="Gene3D" id="3.40.1260.10">
    <property type="entry name" value="DsrEFH-like"/>
    <property type="match status" value="1"/>
</dbReference>
<dbReference type="STRING" id="1515746.HR45_11070"/>
<evidence type="ECO:0000313" key="1">
    <source>
        <dbReference type="EMBL" id="KFZ37217.1"/>
    </source>
</evidence>
<dbReference type="OrthoDB" id="9795117at2"/>
<dbReference type="AlphaFoldDB" id="A0A094JD98"/>